<dbReference type="SUPFAM" id="SSF49464">
    <property type="entry name" value="Carboxypeptidase regulatory domain-like"/>
    <property type="match status" value="1"/>
</dbReference>
<evidence type="ECO:0000313" key="13">
    <source>
        <dbReference type="EMBL" id="SFW87715.1"/>
    </source>
</evidence>
<gene>
    <name evidence="13" type="ORF">SAMN05661012_06120</name>
    <name evidence="14" type="ORF">SR876_19185</name>
</gene>
<dbReference type="PROSITE" id="PS00018">
    <property type="entry name" value="EF_HAND_1"/>
    <property type="match status" value="1"/>
</dbReference>
<dbReference type="InterPro" id="IPR018247">
    <property type="entry name" value="EF_Hand_1_Ca_BS"/>
</dbReference>
<dbReference type="Pfam" id="PF07715">
    <property type="entry name" value="Plug"/>
    <property type="match status" value="1"/>
</dbReference>
<dbReference type="InterPro" id="IPR012910">
    <property type="entry name" value="Plug_dom"/>
</dbReference>
<dbReference type="AlphaFoldDB" id="A0A1K1STS2"/>
<protein>
    <submittedName>
        <fullName evidence="13">Iron complex outermembrane recepter protein</fullName>
    </submittedName>
    <submittedName>
        <fullName evidence="14">SusC/RagA family TonB-linked outer membrane protein</fullName>
    </submittedName>
</protein>
<dbReference type="Pfam" id="PF13715">
    <property type="entry name" value="CarbopepD_reg_2"/>
    <property type="match status" value="1"/>
</dbReference>
<evidence type="ECO:0000313" key="16">
    <source>
        <dbReference type="Proteomes" id="UP001326715"/>
    </source>
</evidence>
<dbReference type="PROSITE" id="PS52016">
    <property type="entry name" value="TONB_DEPENDENT_REC_3"/>
    <property type="match status" value="1"/>
</dbReference>
<dbReference type="Pfam" id="PF00593">
    <property type="entry name" value="TonB_dep_Rec_b-barrel"/>
    <property type="match status" value="1"/>
</dbReference>
<evidence type="ECO:0000256" key="6">
    <source>
        <dbReference type="ARBA" id="ARBA00023136"/>
    </source>
</evidence>
<evidence type="ECO:0000313" key="15">
    <source>
        <dbReference type="Proteomes" id="UP000183788"/>
    </source>
</evidence>
<dbReference type="InterPro" id="IPR000531">
    <property type="entry name" value="Beta-barrel_TonB"/>
</dbReference>
<comment type="subcellular location">
    <subcellularLocation>
        <location evidence="1 8">Cell outer membrane</location>
        <topology evidence="1 8">Multi-pass membrane protein</topology>
    </subcellularLocation>
</comment>
<accession>A0A1K1STS2</accession>
<evidence type="ECO:0000256" key="1">
    <source>
        <dbReference type="ARBA" id="ARBA00004571"/>
    </source>
</evidence>
<dbReference type="RefSeq" id="WP_072365762.1">
    <property type="nucleotide sequence ID" value="NZ_CP139972.1"/>
</dbReference>
<feature type="domain" description="TonB-dependent receptor-like beta-barrel" evidence="11">
    <location>
        <begin position="399"/>
        <end position="932"/>
    </location>
</feature>
<dbReference type="NCBIfam" id="TIGR04056">
    <property type="entry name" value="OMP_RagA_SusC"/>
    <property type="match status" value="1"/>
</dbReference>
<keyword evidence="7 8" id="KW-0998">Cell outer membrane</keyword>
<dbReference type="InterPro" id="IPR036942">
    <property type="entry name" value="Beta-barrel_TonB_sf"/>
</dbReference>
<evidence type="ECO:0000259" key="11">
    <source>
        <dbReference type="Pfam" id="PF00593"/>
    </source>
</evidence>
<sequence length="979" mass="107739">MKKSIFRKFLFCLCMVISSLGVYAQEQRRTVNGAVTDEGGKALERVSVLVSGTSVSTLTNAAGFFTVTLPPGKDVLEFTYVGAAKKIVKATGDTLHVVMSFEDKKLDEIVVIGYGTKTKKDMTGSAVSISSKQFNPGLVGSSEQLISGKSSGVQIMTNGGSPTAGSTIRIRGGASLSASNSPLVVLDGVPLETGGISGNSSNFLSMINPNDIESITVLKDAASTAIYGSRASNGVLMITTKKGKGDQLKLNFSSVVTLQQSKKVADMMSPSQFREVINAAGTDAQKALLGSSNTDWQKQVFKNAMGTDNNLGLTGKIAKAVPFRASLGYYNQDGNLQTDKTRRFTGSLVVTPSFFDKHLNLTFNLKGAANNNRFANTDAIWSSVAFNPTQAVYSGKSAFGGFYESLDNSGVPATGANRNPVGLLEQETRKSDVYRSIGNFDADYRFHFLPDLKAHVTLGYDYSKGEGSVWIPASSANGYNVGGSNNEYSQTLKNKLFTGYLNYSKNIGIHKFDATAGYDYQHWSAKTPAITYYNEKGVLQSTSKATDERHVLLSYYGRVNYTLFSKYMITGTVRRDGTSRFSPENRWGTFPSVAVAWNVIDENFLKNSKVLSNLKLRASYGVTGQQDGIGNYSYMSVYQQGNKYAQYRFGDEYLYVYRPSVYVYDLKWETTKAFNYGLDFGFLNNRISGSAEYYTRKTYDLLANVSVPAGTNFDQTATTNVGNIESHGFEFQLNTTPISSKDFKLDVNFNATNQYTKVTNITLVQGATTVGTYAGPAVAGRGIQILTPGYQPNMFYVYKQVYDAAGKPLEGVYADLNHDGVINESDLYRYHSPAATWMLGFNTQATYKKWSAGFTMRANLGNYVYNNTKMSLSAWETVQYVDAALNNLHKDYLNTGFKTRQYYSDYYVENASFLRMDNMSVAYNLGKVVKHVNMRIGAIAQNVFTITKYTGQDPEVTNGYESAFYPRPRTYSININLEF</sequence>
<dbReference type="InterPro" id="IPR008969">
    <property type="entry name" value="CarboxyPept-like_regulatory"/>
</dbReference>
<evidence type="ECO:0000256" key="4">
    <source>
        <dbReference type="ARBA" id="ARBA00022692"/>
    </source>
</evidence>
<keyword evidence="3 8" id="KW-1134">Transmembrane beta strand</keyword>
<comment type="similarity">
    <text evidence="8 9">Belongs to the TonB-dependent receptor family.</text>
</comment>
<feature type="domain" description="TonB-dependent receptor plug" evidence="12">
    <location>
        <begin position="119"/>
        <end position="235"/>
    </location>
</feature>
<dbReference type="InterPro" id="IPR037066">
    <property type="entry name" value="Plug_dom_sf"/>
</dbReference>
<name>A0A1K1STS2_9BACT</name>
<dbReference type="Proteomes" id="UP001326715">
    <property type="component" value="Chromosome"/>
</dbReference>
<dbReference type="STRING" id="1004.SAMN05661012_06120"/>
<dbReference type="EMBL" id="FPIZ01000033">
    <property type="protein sequence ID" value="SFW87715.1"/>
    <property type="molecule type" value="Genomic_DNA"/>
</dbReference>
<evidence type="ECO:0000256" key="3">
    <source>
        <dbReference type="ARBA" id="ARBA00022452"/>
    </source>
</evidence>
<dbReference type="GO" id="GO:0009279">
    <property type="term" value="C:cell outer membrane"/>
    <property type="evidence" value="ECO:0007669"/>
    <property type="project" value="UniProtKB-SubCell"/>
</dbReference>
<evidence type="ECO:0000256" key="7">
    <source>
        <dbReference type="ARBA" id="ARBA00023237"/>
    </source>
</evidence>
<keyword evidence="2 8" id="KW-0813">Transport</keyword>
<feature type="chain" id="PRO_5012114428" evidence="10">
    <location>
        <begin position="25"/>
        <end position="979"/>
    </location>
</feature>
<evidence type="ECO:0000313" key="14">
    <source>
        <dbReference type="EMBL" id="WQG87047.1"/>
    </source>
</evidence>
<keyword evidence="5 9" id="KW-0798">TonB box</keyword>
<dbReference type="SUPFAM" id="SSF56935">
    <property type="entry name" value="Porins"/>
    <property type="match status" value="1"/>
</dbReference>
<dbReference type="Gene3D" id="2.60.40.1120">
    <property type="entry name" value="Carboxypeptidase-like, regulatory domain"/>
    <property type="match status" value="1"/>
</dbReference>
<keyword evidence="6 8" id="KW-0472">Membrane</keyword>
<feature type="signal peptide" evidence="10">
    <location>
        <begin position="1"/>
        <end position="24"/>
    </location>
</feature>
<dbReference type="InterPro" id="IPR023997">
    <property type="entry name" value="TonB-dep_OMP_SusC/RagA_CS"/>
</dbReference>
<organism evidence="13 15">
    <name type="scientific">Chitinophaga sancti</name>
    <dbReference type="NCBI Taxonomy" id="1004"/>
    <lineage>
        <taxon>Bacteria</taxon>
        <taxon>Pseudomonadati</taxon>
        <taxon>Bacteroidota</taxon>
        <taxon>Chitinophagia</taxon>
        <taxon>Chitinophagales</taxon>
        <taxon>Chitinophagaceae</taxon>
        <taxon>Chitinophaga</taxon>
    </lineage>
</organism>
<reference evidence="13 15" key="1">
    <citation type="submission" date="2016-11" db="EMBL/GenBank/DDBJ databases">
        <authorList>
            <person name="Jaros S."/>
            <person name="Januszkiewicz K."/>
            <person name="Wedrychowicz H."/>
        </authorList>
    </citation>
    <scope>NUCLEOTIDE SEQUENCE [LARGE SCALE GENOMIC DNA]</scope>
    <source>
        <strain evidence="13 15">DSM 784</strain>
    </source>
</reference>
<dbReference type="NCBIfam" id="TIGR04057">
    <property type="entry name" value="SusC_RagA_signa"/>
    <property type="match status" value="1"/>
</dbReference>
<dbReference type="OrthoDB" id="9768177at2"/>
<dbReference type="Proteomes" id="UP000183788">
    <property type="component" value="Unassembled WGS sequence"/>
</dbReference>
<dbReference type="Gene3D" id="2.170.130.10">
    <property type="entry name" value="TonB-dependent receptor, plug domain"/>
    <property type="match status" value="1"/>
</dbReference>
<dbReference type="EMBL" id="CP140154">
    <property type="protein sequence ID" value="WQG87047.1"/>
    <property type="molecule type" value="Genomic_DNA"/>
</dbReference>
<reference evidence="14 16" key="2">
    <citation type="submission" date="2023-11" db="EMBL/GenBank/DDBJ databases">
        <title>MicrobeMod: A computational toolkit for identifying prokaryotic methylation and restriction-modification with nanopore sequencing.</title>
        <authorList>
            <person name="Crits-Christoph A."/>
            <person name="Kang S.C."/>
            <person name="Lee H."/>
            <person name="Ostrov N."/>
        </authorList>
    </citation>
    <scope>NUCLEOTIDE SEQUENCE [LARGE SCALE GENOMIC DNA]</scope>
    <source>
        <strain evidence="14 16">ATCC 23090</strain>
    </source>
</reference>
<keyword evidence="16" id="KW-1185">Reference proteome</keyword>
<dbReference type="Gene3D" id="2.40.170.20">
    <property type="entry name" value="TonB-dependent receptor, beta-barrel domain"/>
    <property type="match status" value="1"/>
</dbReference>
<proteinExistence type="inferred from homology"/>
<evidence type="ECO:0000256" key="8">
    <source>
        <dbReference type="PROSITE-ProRule" id="PRU01360"/>
    </source>
</evidence>
<evidence type="ECO:0000259" key="12">
    <source>
        <dbReference type="Pfam" id="PF07715"/>
    </source>
</evidence>
<evidence type="ECO:0000256" key="5">
    <source>
        <dbReference type="ARBA" id="ARBA00023077"/>
    </source>
</evidence>
<evidence type="ECO:0000256" key="2">
    <source>
        <dbReference type="ARBA" id="ARBA00022448"/>
    </source>
</evidence>
<keyword evidence="10" id="KW-0732">Signal</keyword>
<keyword evidence="4 8" id="KW-0812">Transmembrane</keyword>
<dbReference type="InterPro" id="IPR039426">
    <property type="entry name" value="TonB-dep_rcpt-like"/>
</dbReference>
<dbReference type="InterPro" id="IPR023996">
    <property type="entry name" value="TonB-dep_OMP_SusC/RagA"/>
</dbReference>
<evidence type="ECO:0000256" key="10">
    <source>
        <dbReference type="SAM" id="SignalP"/>
    </source>
</evidence>
<evidence type="ECO:0000256" key="9">
    <source>
        <dbReference type="RuleBase" id="RU003357"/>
    </source>
</evidence>